<sequence>MSKTTAQGKDSISFDDIAGKMARANMNFEELKRLKKKMEGLEKDIASEKHEIEGKEAMIDQFKKKILILGQDAVIERKYPKVWAEGIWLGRPNFLFSNEGHCPVPDLGQLNLEIGEVIDRRDVFEKSLGTSKRRLQLMLIHLDWTKTAFSLMKEELDGFFTEKSVLSFPETDKPKWFTFVSNAIDGTSQKFQPTMATETNPGAGSENVAFVSYSAMDHAKQFSIEELRMQDYLSNRKAPAVDQKPTLPLPADIKPSPVKLAL</sequence>
<dbReference type="Gene3D" id="1.10.10.2360">
    <property type="match status" value="1"/>
</dbReference>
<evidence type="ECO:0000313" key="2">
    <source>
        <dbReference type="EMBL" id="CAG5094740.1"/>
    </source>
</evidence>
<protein>
    <submittedName>
        <fullName evidence="2">Oidioi.mRNA.OKI2018_I69.XSR.g13827.t1.cds</fullName>
    </submittedName>
</protein>
<keyword evidence="3" id="KW-1185">Reference proteome</keyword>
<evidence type="ECO:0000313" key="3">
    <source>
        <dbReference type="Proteomes" id="UP001158576"/>
    </source>
</evidence>
<name>A0ABN7SBZ8_OIKDI</name>
<reference evidence="2 3" key="1">
    <citation type="submission" date="2021-04" db="EMBL/GenBank/DDBJ databases">
        <authorList>
            <person name="Bliznina A."/>
        </authorList>
    </citation>
    <scope>NUCLEOTIDE SEQUENCE [LARGE SCALE GENOMIC DNA]</scope>
</reference>
<feature type="coiled-coil region" evidence="1">
    <location>
        <begin position="21"/>
        <end position="65"/>
    </location>
</feature>
<dbReference type="Proteomes" id="UP001158576">
    <property type="component" value="Chromosome XSR"/>
</dbReference>
<gene>
    <name evidence="2" type="ORF">OKIOD_LOCUS5385</name>
</gene>
<keyword evidence="1" id="KW-0175">Coiled coil</keyword>
<proteinExistence type="predicted"/>
<organism evidence="2 3">
    <name type="scientific">Oikopleura dioica</name>
    <name type="common">Tunicate</name>
    <dbReference type="NCBI Taxonomy" id="34765"/>
    <lineage>
        <taxon>Eukaryota</taxon>
        <taxon>Metazoa</taxon>
        <taxon>Chordata</taxon>
        <taxon>Tunicata</taxon>
        <taxon>Appendicularia</taxon>
        <taxon>Copelata</taxon>
        <taxon>Oikopleuridae</taxon>
        <taxon>Oikopleura</taxon>
    </lineage>
</organism>
<evidence type="ECO:0000256" key="1">
    <source>
        <dbReference type="SAM" id="Coils"/>
    </source>
</evidence>
<dbReference type="EMBL" id="OU015569">
    <property type="protein sequence ID" value="CAG5094740.1"/>
    <property type="molecule type" value="Genomic_DNA"/>
</dbReference>
<accession>A0ABN7SBZ8</accession>